<dbReference type="Pfam" id="PF10881">
    <property type="entry name" value="DUF2726"/>
    <property type="match status" value="1"/>
</dbReference>
<keyword evidence="1" id="KW-0175">Coiled coil</keyword>
<comment type="caution">
    <text evidence="4">The sequence shown here is derived from an EMBL/GenBank/DDBJ whole genome shotgun (WGS) entry which is preliminary data.</text>
</comment>
<evidence type="ECO:0000313" key="6">
    <source>
        <dbReference type="Proteomes" id="UP000477070"/>
    </source>
</evidence>
<evidence type="ECO:0000313" key="5">
    <source>
        <dbReference type="Proteomes" id="UP000029714"/>
    </source>
</evidence>
<dbReference type="EMBL" id="QBIU01000001">
    <property type="protein sequence ID" value="MWV68920.1"/>
    <property type="molecule type" value="Genomic_DNA"/>
</dbReference>
<evidence type="ECO:0000313" key="3">
    <source>
        <dbReference type="EMBL" id="MWV68920.1"/>
    </source>
</evidence>
<organism evidence="4 5">
    <name type="scientific">Helicobacter saguini</name>
    <dbReference type="NCBI Taxonomy" id="1548018"/>
    <lineage>
        <taxon>Bacteria</taxon>
        <taxon>Pseudomonadati</taxon>
        <taxon>Campylobacterota</taxon>
        <taxon>Epsilonproteobacteria</taxon>
        <taxon>Campylobacterales</taxon>
        <taxon>Helicobacteraceae</taxon>
        <taxon>Helicobacter</taxon>
    </lineage>
</organism>
<dbReference type="OrthoDB" id="5330165at2"/>
<dbReference type="AlphaFoldDB" id="A0A347VRV6"/>
<sequence>MLSKIKSIFSKKDSIESSELIANLQREMYALESKNSELTTQYNNLVKKYNKLLNDSKSLSAEYKDLATKFLDYKKQEQERKQKGRQNAELRRLEQEAQKEFEKSLDYILPLLQDSNIATKELLGFHEFKIYQALIFCESIKKHFIILPQVSFKRFIVDNSENDAWKAFSNFDCDFLLVLKDFKQKTSKPFAIIEYHGGWHYGKEPTNESIENTKKRDKIKEFIAKKTGLKYYVIDYKRVVTKDKPSEINDNLLEIELQKLVDYLYN</sequence>
<name>A0A347VRV6_9HELI</name>
<dbReference type="Proteomes" id="UP000029714">
    <property type="component" value="Unassembled WGS sequence"/>
</dbReference>
<evidence type="ECO:0000259" key="2">
    <source>
        <dbReference type="Pfam" id="PF10881"/>
    </source>
</evidence>
<accession>A0A347VRV6</accession>
<evidence type="ECO:0000256" key="1">
    <source>
        <dbReference type="SAM" id="Coils"/>
    </source>
</evidence>
<dbReference type="InterPro" id="IPR024402">
    <property type="entry name" value="DUF2726"/>
</dbReference>
<reference evidence="3 6" key="4">
    <citation type="submission" date="2019-12" db="EMBL/GenBank/DDBJ databases">
        <title>Multi-Generational Helicobacter saguini Isolates.</title>
        <authorList>
            <person name="Mannion A."/>
            <person name="Shen Z."/>
            <person name="Fox J.G."/>
        </authorList>
    </citation>
    <scope>NUCLEOTIDE SEQUENCE [LARGE SCALE GENOMIC DNA]</scope>
    <source>
        <strain evidence="3">16-048</strain>
        <strain evidence="6">16-048 (F4)</strain>
    </source>
</reference>
<feature type="domain" description="DUF2726" evidence="2">
    <location>
        <begin position="122"/>
        <end position="237"/>
    </location>
</feature>
<dbReference type="Proteomes" id="UP000477070">
    <property type="component" value="Unassembled WGS sequence"/>
</dbReference>
<evidence type="ECO:0000313" key="4">
    <source>
        <dbReference type="EMBL" id="TLD93623.1"/>
    </source>
</evidence>
<feature type="coiled-coil region" evidence="1">
    <location>
        <begin position="21"/>
        <end position="103"/>
    </location>
</feature>
<reference evidence="4 5" key="1">
    <citation type="journal article" date="2014" name="Genome Announc.">
        <title>Draft genome sequences of eight enterohepatic helicobacter species isolated from both laboratory and wild rodents.</title>
        <authorList>
            <person name="Sheh A."/>
            <person name="Shen Z."/>
            <person name="Fox J.G."/>
        </authorList>
    </citation>
    <scope>NUCLEOTIDE SEQUENCE [LARGE SCALE GENOMIC DNA]</scope>
    <source>
        <strain evidence="4 5">MIT 97-6194</strain>
    </source>
</reference>
<proteinExistence type="predicted"/>
<dbReference type="EMBL" id="JRMP02000013">
    <property type="protein sequence ID" value="TLD93623.1"/>
    <property type="molecule type" value="Genomic_DNA"/>
</dbReference>
<protein>
    <submittedName>
        <fullName evidence="4">DUF2726 domain-containing protein</fullName>
    </submittedName>
</protein>
<reference evidence="4" key="3">
    <citation type="submission" date="2018-04" db="EMBL/GenBank/DDBJ databases">
        <authorList>
            <person name="Sheh A."/>
            <person name="Shen Z."/>
            <person name="Mannion A.J."/>
            <person name="Fox J.G."/>
        </authorList>
    </citation>
    <scope>NUCLEOTIDE SEQUENCE</scope>
    <source>
        <strain evidence="4">MIT 97-6194</strain>
    </source>
</reference>
<dbReference type="RefSeq" id="WP_034573494.1">
    <property type="nucleotide sequence ID" value="NZ_JRMP02000013.1"/>
</dbReference>
<gene>
    <name evidence="3" type="ORF">DCO61_02480</name>
    <name evidence="4" type="ORF">LS64_008310</name>
</gene>
<reference evidence="4 5" key="2">
    <citation type="journal article" date="2016" name="Infect. Immun.">
        <title>Helicobacter saguini, a Novel Helicobacter Isolated from Cotton-Top Tamarins with Ulcerative Colitis, Has Proinflammatory Properties and Induces Typhlocolitis and Dysplasia in Gnotobiotic IL-10-/- Mice.</title>
        <authorList>
            <person name="Shen Z."/>
            <person name="Mannion A."/>
            <person name="Whary M.T."/>
            <person name="Muthupalani S."/>
            <person name="Sheh A."/>
            <person name="Feng Y."/>
            <person name="Gong G."/>
            <person name="Vandamme P."/>
            <person name="Holcombe H.R."/>
            <person name="Paster B.J."/>
            <person name="Fox J.G."/>
        </authorList>
    </citation>
    <scope>NUCLEOTIDE SEQUENCE [LARGE SCALE GENOMIC DNA]</scope>
    <source>
        <strain evidence="4 5">MIT 97-6194</strain>
    </source>
</reference>
<keyword evidence="5" id="KW-1185">Reference proteome</keyword>